<reference evidence="1 2" key="1">
    <citation type="submission" date="2019-12" db="EMBL/GenBank/DDBJ databases">
        <title>Genomic-based taxomic classification of the family Erythrobacteraceae.</title>
        <authorList>
            <person name="Xu L."/>
        </authorList>
    </citation>
    <scope>NUCLEOTIDE SEQUENCE [LARGE SCALE GENOMIC DNA]</scope>
    <source>
        <strain evidence="1 2">KCTC 42453</strain>
    </source>
</reference>
<organism evidence="1 2">
    <name type="scientific">Allopontixanthobacter sediminis</name>
    <dbReference type="NCBI Taxonomy" id="1689985"/>
    <lineage>
        <taxon>Bacteria</taxon>
        <taxon>Pseudomonadati</taxon>
        <taxon>Pseudomonadota</taxon>
        <taxon>Alphaproteobacteria</taxon>
        <taxon>Sphingomonadales</taxon>
        <taxon>Erythrobacteraceae</taxon>
        <taxon>Allopontixanthobacter</taxon>
    </lineage>
</organism>
<gene>
    <name evidence="1" type="ORF">GRI65_02905</name>
</gene>
<dbReference type="AlphaFoldDB" id="A0A845AV30"/>
<dbReference type="RefSeq" id="WP_160755012.1">
    <property type="nucleotide sequence ID" value="NZ_WTYL01000001.1"/>
</dbReference>
<name>A0A845AV30_9SPHN</name>
<accession>A0A845AV30</accession>
<dbReference type="EMBL" id="WTYL01000001">
    <property type="protein sequence ID" value="MXP43403.1"/>
    <property type="molecule type" value="Genomic_DNA"/>
</dbReference>
<dbReference type="PROSITE" id="PS51257">
    <property type="entry name" value="PROKAR_LIPOPROTEIN"/>
    <property type="match status" value="1"/>
</dbReference>
<sequence length="165" mass="17438">MRTLLALLAATALAGCDNSSTEPVDGTEAVLPAENDDPALVERSLEGMEPLDGEAAGSSPADDISLDARTRYATYFLGAYGRDAQCGGDTATLELQQDTIRYGDTTCQIGEIEGSGKDVRISGENCTSEDAKVANRNYTMAMSEMQALQLQTGNENVSLKRCATT</sequence>
<dbReference type="Proteomes" id="UP000431922">
    <property type="component" value="Unassembled WGS sequence"/>
</dbReference>
<comment type="caution">
    <text evidence="1">The sequence shown here is derived from an EMBL/GenBank/DDBJ whole genome shotgun (WGS) entry which is preliminary data.</text>
</comment>
<evidence type="ECO:0000313" key="2">
    <source>
        <dbReference type="Proteomes" id="UP000431922"/>
    </source>
</evidence>
<protein>
    <submittedName>
        <fullName evidence="1">Uncharacterized protein</fullName>
    </submittedName>
</protein>
<keyword evidence="2" id="KW-1185">Reference proteome</keyword>
<evidence type="ECO:0000313" key="1">
    <source>
        <dbReference type="EMBL" id="MXP43403.1"/>
    </source>
</evidence>
<proteinExistence type="predicted"/>